<evidence type="ECO:0000256" key="1">
    <source>
        <dbReference type="SAM" id="MobiDB-lite"/>
    </source>
</evidence>
<feature type="region of interest" description="Disordered" evidence="1">
    <location>
        <begin position="1"/>
        <end position="49"/>
    </location>
</feature>
<evidence type="ECO:0000313" key="4">
    <source>
        <dbReference type="Proteomes" id="UP001271007"/>
    </source>
</evidence>
<name>A0AAJ0DNV4_9PEZI</name>
<dbReference type="Pfam" id="PF23771">
    <property type="entry name" value="DUF7168"/>
    <property type="match status" value="1"/>
</dbReference>
<dbReference type="Proteomes" id="UP001271007">
    <property type="component" value="Unassembled WGS sequence"/>
</dbReference>
<dbReference type="InterPro" id="IPR055592">
    <property type="entry name" value="DUF7168"/>
</dbReference>
<reference evidence="3" key="1">
    <citation type="submission" date="2023-04" db="EMBL/GenBank/DDBJ databases">
        <title>Black Yeasts Isolated from many extreme environments.</title>
        <authorList>
            <person name="Coleine C."/>
            <person name="Stajich J.E."/>
            <person name="Selbmann L."/>
        </authorList>
    </citation>
    <scope>NUCLEOTIDE SEQUENCE</scope>
    <source>
        <strain evidence="3">CCFEE 5312</strain>
    </source>
</reference>
<evidence type="ECO:0000259" key="2">
    <source>
        <dbReference type="Pfam" id="PF23771"/>
    </source>
</evidence>
<organism evidence="3 4">
    <name type="scientific">Extremus antarcticus</name>
    <dbReference type="NCBI Taxonomy" id="702011"/>
    <lineage>
        <taxon>Eukaryota</taxon>
        <taxon>Fungi</taxon>
        <taxon>Dikarya</taxon>
        <taxon>Ascomycota</taxon>
        <taxon>Pezizomycotina</taxon>
        <taxon>Dothideomycetes</taxon>
        <taxon>Dothideomycetidae</taxon>
        <taxon>Mycosphaerellales</taxon>
        <taxon>Extremaceae</taxon>
        <taxon>Extremus</taxon>
    </lineage>
</organism>
<feature type="domain" description="DUF7168" evidence="2">
    <location>
        <begin position="126"/>
        <end position="233"/>
    </location>
</feature>
<feature type="compositionally biased region" description="Basic and acidic residues" evidence="1">
    <location>
        <begin position="252"/>
        <end position="262"/>
    </location>
</feature>
<comment type="caution">
    <text evidence="3">The sequence shown here is derived from an EMBL/GenBank/DDBJ whole genome shotgun (WGS) entry which is preliminary data.</text>
</comment>
<feature type="region of interest" description="Disordered" evidence="1">
    <location>
        <begin position="215"/>
        <end position="282"/>
    </location>
</feature>
<dbReference type="EMBL" id="JAWDJX010000013">
    <property type="protein sequence ID" value="KAK3054046.1"/>
    <property type="molecule type" value="Genomic_DNA"/>
</dbReference>
<feature type="compositionally biased region" description="Basic and acidic residues" evidence="1">
    <location>
        <begin position="219"/>
        <end position="236"/>
    </location>
</feature>
<protein>
    <recommendedName>
        <fullName evidence="2">DUF7168 domain-containing protein</fullName>
    </recommendedName>
</protein>
<accession>A0AAJ0DNV4</accession>
<evidence type="ECO:0000313" key="3">
    <source>
        <dbReference type="EMBL" id="KAK3054046.1"/>
    </source>
</evidence>
<dbReference type="AlphaFoldDB" id="A0AAJ0DNV4"/>
<proteinExistence type="predicted"/>
<keyword evidence="4" id="KW-1185">Reference proteome</keyword>
<sequence length="397" mass="44145">MAKRTADTAMGAGNAKSGQSLPPLKRARAPRELPKPLYKASVEPGNDRTASTADIDEKFILRIQHCFDRAEHATTPKSEAKTAYVFASRELARFNLTCAQVRAYGSSPAQEQHAGQTAVLIHRVDRDKTIDVRYQAWLKHLCLAMGTFFHCKFYSERSGSSLRLVFYGIVENTVAAAMAIQSSYNLIAEWARKYQGVGPKNSYCLGASQELQRTAKKQKLAEERQAKQEKRSRAQSDSDTDGVNAPFGYDAGDTRWSGDGHTPDNGLDTAYDSSAYSSEDEDEIEPDFEVGEEYDYKGFFSPEDTNEVIRQVTNAKPSLSKAAARKAITVMTRSPCTQLVALRATASKIADDYILKQGVKLFKDRARDSVIQDREAYVEGQVDSKKIDAHRRKKIEG</sequence>
<gene>
    <name evidence="3" type="ORF">LTR09_004824</name>
</gene>